<accession>A0AAW1CT68</accession>
<dbReference type="EMBL" id="JAPXFL010000009">
    <property type="protein sequence ID" value="KAK9502063.1"/>
    <property type="molecule type" value="Genomic_DNA"/>
</dbReference>
<feature type="domain" description="CH-like" evidence="2">
    <location>
        <begin position="1"/>
        <end position="70"/>
    </location>
</feature>
<comment type="caution">
    <text evidence="3">The sequence shown here is derived from an EMBL/GenBank/DDBJ whole genome shotgun (WGS) entry which is preliminary data.</text>
</comment>
<sequence>MAEILKKYHPRMVDLHNYPAANSFGNKLKNWETLNNKVLIPLGLGQSDKFLKDVAAGVKGTVEQLLYIIKYKVDEAKKKEEEEIEQGILYSYSEEVISHEDETFPSTVSLSEFKNMKSLLNKKEEEIASLSGKVKHLEALITLKDQRIEDLIAQVNRCTCFKNTLTQWNSE</sequence>
<keyword evidence="4" id="KW-1185">Reference proteome</keyword>
<dbReference type="InterPro" id="IPR036872">
    <property type="entry name" value="CH_dom_sf"/>
</dbReference>
<dbReference type="Gene3D" id="1.10.418.10">
    <property type="entry name" value="Calponin-like domain"/>
    <property type="match status" value="1"/>
</dbReference>
<proteinExistence type="predicted"/>
<dbReference type="Proteomes" id="UP001461498">
    <property type="component" value="Unassembled WGS sequence"/>
</dbReference>
<evidence type="ECO:0000313" key="4">
    <source>
        <dbReference type="Proteomes" id="UP001461498"/>
    </source>
</evidence>
<keyword evidence="1" id="KW-0175">Coiled coil</keyword>
<dbReference type="Pfam" id="PF06294">
    <property type="entry name" value="CH_2"/>
    <property type="match status" value="1"/>
</dbReference>
<dbReference type="GO" id="GO:0005930">
    <property type="term" value="C:axoneme"/>
    <property type="evidence" value="ECO:0007669"/>
    <property type="project" value="TreeGrafter"/>
</dbReference>
<feature type="coiled-coil region" evidence="1">
    <location>
        <begin position="113"/>
        <end position="140"/>
    </location>
</feature>
<dbReference type="AlphaFoldDB" id="A0AAW1CT68"/>
<dbReference type="GO" id="GO:0008017">
    <property type="term" value="F:microtubule binding"/>
    <property type="evidence" value="ECO:0007669"/>
    <property type="project" value="TreeGrafter"/>
</dbReference>
<reference evidence="3 4" key="1">
    <citation type="submission" date="2022-12" db="EMBL/GenBank/DDBJ databases">
        <title>Chromosome-level genome assembly of true bugs.</title>
        <authorList>
            <person name="Ma L."/>
            <person name="Li H."/>
        </authorList>
    </citation>
    <scope>NUCLEOTIDE SEQUENCE [LARGE SCALE GENOMIC DNA]</scope>
    <source>
        <strain evidence="3">Lab_2022b</strain>
    </source>
</reference>
<dbReference type="InterPro" id="IPR052111">
    <property type="entry name" value="Spermatogenesis_Ciliary_MAP"/>
</dbReference>
<evidence type="ECO:0000313" key="3">
    <source>
        <dbReference type="EMBL" id="KAK9502063.1"/>
    </source>
</evidence>
<gene>
    <name evidence="3" type="ORF">O3M35_012666</name>
</gene>
<evidence type="ECO:0000256" key="1">
    <source>
        <dbReference type="SAM" id="Coils"/>
    </source>
</evidence>
<protein>
    <recommendedName>
        <fullName evidence="2">CH-like domain-containing protein</fullName>
    </recommendedName>
</protein>
<dbReference type="PANTHER" id="PTHR12509:SF9">
    <property type="entry name" value="SPERM FLAGELLAR PROTEIN 1 ISOFORM X1"/>
    <property type="match status" value="1"/>
</dbReference>
<organism evidence="3 4">
    <name type="scientific">Rhynocoris fuscipes</name>
    <dbReference type="NCBI Taxonomy" id="488301"/>
    <lineage>
        <taxon>Eukaryota</taxon>
        <taxon>Metazoa</taxon>
        <taxon>Ecdysozoa</taxon>
        <taxon>Arthropoda</taxon>
        <taxon>Hexapoda</taxon>
        <taxon>Insecta</taxon>
        <taxon>Pterygota</taxon>
        <taxon>Neoptera</taxon>
        <taxon>Paraneoptera</taxon>
        <taxon>Hemiptera</taxon>
        <taxon>Heteroptera</taxon>
        <taxon>Panheteroptera</taxon>
        <taxon>Cimicomorpha</taxon>
        <taxon>Reduviidae</taxon>
        <taxon>Harpactorinae</taxon>
        <taxon>Harpactorini</taxon>
        <taxon>Rhynocoris</taxon>
    </lineage>
</organism>
<dbReference type="GO" id="GO:0051493">
    <property type="term" value="P:regulation of cytoskeleton organization"/>
    <property type="evidence" value="ECO:0007669"/>
    <property type="project" value="TreeGrafter"/>
</dbReference>
<dbReference type="InterPro" id="IPR010441">
    <property type="entry name" value="CH_2"/>
</dbReference>
<evidence type="ECO:0000259" key="2">
    <source>
        <dbReference type="Pfam" id="PF06294"/>
    </source>
</evidence>
<dbReference type="PANTHER" id="PTHR12509">
    <property type="entry name" value="SPERMATOGENESIS-ASSOCIATED 4-RELATED"/>
    <property type="match status" value="1"/>
</dbReference>
<name>A0AAW1CT68_9HEMI</name>